<accession>A0A452YLA7</accession>
<organism evidence="2 3">
    <name type="scientific">Aegilops tauschii subsp. strangulata</name>
    <name type="common">Goatgrass</name>
    <dbReference type="NCBI Taxonomy" id="200361"/>
    <lineage>
        <taxon>Eukaryota</taxon>
        <taxon>Viridiplantae</taxon>
        <taxon>Streptophyta</taxon>
        <taxon>Embryophyta</taxon>
        <taxon>Tracheophyta</taxon>
        <taxon>Spermatophyta</taxon>
        <taxon>Magnoliopsida</taxon>
        <taxon>Liliopsida</taxon>
        <taxon>Poales</taxon>
        <taxon>Poaceae</taxon>
        <taxon>BOP clade</taxon>
        <taxon>Pooideae</taxon>
        <taxon>Triticodae</taxon>
        <taxon>Triticeae</taxon>
        <taxon>Triticinae</taxon>
        <taxon>Aegilops</taxon>
    </lineage>
</organism>
<keyword evidence="3" id="KW-1185">Reference proteome</keyword>
<evidence type="ECO:0000313" key="2">
    <source>
        <dbReference type="EnsemblPlants" id="AET1Gv20456800.13"/>
    </source>
</evidence>
<name>A0A452YLA7_AEGTS</name>
<reference evidence="3" key="1">
    <citation type="journal article" date="2014" name="Science">
        <title>Ancient hybridizations among the ancestral genomes of bread wheat.</title>
        <authorList>
            <consortium name="International Wheat Genome Sequencing Consortium,"/>
            <person name="Marcussen T."/>
            <person name="Sandve S.R."/>
            <person name="Heier L."/>
            <person name="Spannagl M."/>
            <person name="Pfeifer M."/>
            <person name="Jakobsen K.S."/>
            <person name="Wulff B.B."/>
            <person name="Steuernagel B."/>
            <person name="Mayer K.F."/>
            <person name="Olsen O.A."/>
        </authorList>
    </citation>
    <scope>NUCLEOTIDE SEQUENCE [LARGE SCALE GENOMIC DNA]</scope>
    <source>
        <strain evidence="3">cv. AL8/78</strain>
    </source>
</reference>
<reference evidence="2" key="4">
    <citation type="submission" date="2019-03" db="UniProtKB">
        <authorList>
            <consortium name="EnsemblPlants"/>
        </authorList>
    </citation>
    <scope>IDENTIFICATION</scope>
</reference>
<reference evidence="2" key="5">
    <citation type="journal article" date="2021" name="G3 (Bethesda)">
        <title>Aegilops tauschii genome assembly Aet v5.0 features greater sequence contiguity and improved annotation.</title>
        <authorList>
            <person name="Wang L."/>
            <person name="Zhu T."/>
            <person name="Rodriguez J.C."/>
            <person name="Deal K.R."/>
            <person name="Dubcovsky J."/>
            <person name="McGuire P.E."/>
            <person name="Lux T."/>
            <person name="Spannagl M."/>
            <person name="Mayer K.F.X."/>
            <person name="Baldrich P."/>
            <person name="Meyers B.C."/>
            <person name="Huo N."/>
            <person name="Gu Y.Q."/>
            <person name="Zhou H."/>
            <person name="Devos K.M."/>
            <person name="Bennetzen J.L."/>
            <person name="Unver T."/>
            <person name="Budak H."/>
            <person name="Gulick P.J."/>
            <person name="Galiba G."/>
            <person name="Kalapos B."/>
            <person name="Nelson D.R."/>
            <person name="Li P."/>
            <person name="You F.M."/>
            <person name="Luo M.C."/>
            <person name="Dvorak J."/>
        </authorList>
    </citation>
    <scope>NUCLEOTIDE SEQUENCE [LARGE SCALE GENOMIC DNA]</scope>
    <source>
        <strain evidence="2">cv. AL8/78</strain>
    </source>
</reference>
<reference evidence="3" key="2">
    <citation type="journal article" date="2017" name="Nat. Plants">
        <title>The Aegilops tauschii genome reveals multiple impacts of transposons.</title>
        <authorList>
            <person name="Zhao G."/>
            <person name="Zou C."/>
            <person name="Li K."/>
            <person name="Wang K."/>
            <person name="Li T."/>
            <person name="Gao L."/>
            <person name="Zhang X."/>
            <person name="Wang H."/>
            <person name="Yang Z."/>
            <person name="Liu X."/>
            <person name="Jiang W."/>
            <person name="Mao L."/>
            <person name="Kong X."/>
            <person name="Jiao Y."/>
            <person name="Jia J."/>
        </authorList>
    </citation>
    <scope>NUCLEOTIDE SEQUENCE [LARGE SCALE GENOMIC DNA]</scope>
    <source>
        <strain evidence="3">cv. AL8/78</strain>
    </source>
</reference>
<feature type="region of interest" description="Disordered" evidence="1">
    <location>
        <begin position="98"/>
        <end position="124"/>
    </location>
</feature>
<dbReference type="Proteomes" id="UP000015105">
    <property type="component" value="Chromosome 1D"/>
</dbReference>
<protein>
    <submittedName>
        <fullName evidence="2">Uncharacterized protein</fullName>
    </submittedName>
</protein>
<feature type="compositionally biased region" description="Acidic residues" evidence="1">
    <location>
        <begin position="108"/>
        <end position="119"/>
    </location>
</feature>
<dbReference type="EnsemblPlants" id="AET1Gv20456800.13">
    <property type="protein sequence ID" value="AET1Gv20456800.13"/>
    <property type="gene ID" value="AET1Gv20456800"/>
</dbReference>
<dbReference type="Gramene" id="AET1Gv20456800.13">
    <property type="protein sequence ID" value="AET1Gv20456800.13"/>
    <property type="gene ID" value="AET1Gv20456800"/>
</dbReference>
<sequence>PEPPRRCSAPTAPTNPHRRNAIHTLRPAPPPLRPSARRRRRRRRPSRRDLTMELSLVSARPLPRAAASPLLFAPLKPLPLLRFPPRKRTAFARLRSRRSRRVAASGEGEGDAADRDEEVFGGRSEQVFGGRRELTGVQPLVEALPPV</sequence>
<reference evidence="2" key="3">
    <citation type="journal article" date="2017" name="Nature">
        <title>Genome sequence of the progenitor of the wheat D genome Aegilops tauschii.</title>
        <authorList>
            <person name="Luo M.C."/>
            <person name="Gu Y.Q."/>
            <person name="Puiu D."/>
            <person name="Wang H."/>
            <person name="Twardziok S.O."/>
            <person name="Deal K.R."/>
            <person name="Huo N."/>
            <person name="Zhu T."/>
            <person name="Wang L."/>
            <person name="Wang Y."/>
            <person name="McGuire P.E."/>
            <person name="Liu S."/>
            <person name="Long H."/>
            <person name="Ramasamy R.K."/>
            <person name="Rodriguez J.C."/>
            <person name="Van S.L."/>
            <person name="Yuan L."/>
            <person name="Wang Z."/>
            <person name="Xia Z."/>
            <person name="Xiao L."/>
            <person name="Anderson O.D."/>
            <person name="Ouyang S."/>
            <person name="Liang Y."/>
            <person name="Zimin A.V."/>
            <person name="Pertea G."/>
            <person name="Qi P."/>
            <person name="Bennetzen J.L."/>
            <person name="Dai X."/>
            <person name="Dawson M.W."/>
            <person name="Muller H.G."/>
            <person name="Kugler K."/>
            <person name="Rivarola-Duarte L."/>
            <person name="Spannagl M."/>
            <person name="Mayer K.F.X."/>
            <person name="Lu F.H."/>
            <person name="Bevan M.W."/>
            <person name="Leroy P."/>
            <person name="Li P."/>
            <person name="You F.M."/>
            <person name="Sun Q."/>
            <person name="Liu Z."/>
            <person name="Lyons E."/>
            <person name="Wicker T."/>
            <person name="Salzberg S.L."/>
            <person name="Devos K.M."/>
            <person name="Dvorak J."/>
        </authorList>
    </citation>
    <scope>NUCLEOTIDE SEQUENCE [LARGE SCALE GENOMIC DNA]</scope>
    <source>
        <strain evidence="2">cv. AL8/78</strain>
    </source>
</reference>
<feature type="region of interest" description="Disordered" evidence="1">
    <location>
        <begin position="1"/>
        <end position="51"/>
    </location>
</feature>
<evidence type="ECO:0000256" key="1">
    <source>
        <dbReference type="SAM" id="MobiDB-lite"/>
    </source>
</evidence>
<evidence type="ECO:0000313" key="3">
    <source>
        <dbReference type="Proteomes" id="UP000015105"/>
    </source>
</evidence>
<proteinExistence type="predicted"/>
<feature type="compositionally biased region" description="Basic residues" evidence="1">
    <location>
        <begin position="35"/>
        <end position="46"/>
    </location>
</feature>
<dbReference type="AlphaFoldDB" id="A0A452YLA7"/>